<evidence type="ECO:0000256" key="4">
    <source>
        <dbReference type="ARBA" id="ARBA00022737"/>
    </source>
</evidence>
<evidence type="ECO:0000313" key="10">
    <source>
        <dbReference type="Proteomes" id="UP000008144"/>
    </source>
</evidence>
<reference evidence="9" key="3">
    <citation type="submission" date="2025-08" db="UniProtKB">
        <authorList>
            <consortium name="Ensembl"/>
        </authorList>
    </citation>
    <scope>IDENTIFICATION</scope>
</reference>
<dbReference type="InterPro" id="IPR007856">
    <property type="entry name" value="SapB_1"/>
</dbReference>
<keyword evidence="2" id="KW-0964">Secreted</keyword>
<dbReference type="InterPro" id="IPR008138">
    <property type="entry name" value="SapB_2"/>
</dbReference>
<dbReference type="PANTHER" id="PTHR11480:SF3">
    <property type="entry name" value="BCDNA.GH08312"/>
    <property type="match status" value="1"/>
</dbReference>
<keyword evidence="6" id="KW-0325">Glycoprotein</keyword>
<feature type="domain" description="Saposin B-type" evidence="7">
    <location>
        <begin position="89"/>
        <end position="170"/>
    </location>
</feature>
<keyword evidence="4" id="KW-0677">Repeat</keyword>
<feature type="domain" description="Saposin B-type" evidence="7">
    <location>
        <begin position="349"/>
        <end position="430"/>
    </location>
</feature>
<dbReference type="GO" id="GO:0016020">
    <property type="term" value="C:membrane"/>
    <property type="evidence" value="ECO:0007669"/>
    <property type="project" value="GOC"/>
</dbReference>
<dbReference type="GO" id="GO:0005764">
    <property type="term" value="C:lysosome"/>
    <property type="evidence" value="ECO:0007669"/>
    <property type="project" value="InterPro"/>
</dbReference>
<dbReference type="InterPro" id="IPR051428">
    <property type="entry name" value="Sphingo_Act-Surfact_Prot"/>
</dbReference>
<dbReference type="Ensembl" id="ENSCINT00000013045.3">
    <property type="protein sequence ID" value="ENSCINP00000013045.3"/>
    <property type="gene ID" value="ENSCING00000006331.3"/>
</dbReference>
<keyword evidence="5" id="KW-1015">Disulfide bond</keyword>
<dbReference type="STRING" id="7719.ENSCINP00000013045"/>
<evidence type="ECO:0000256" key="6">
    <source>
        <dbReference type="ARBA" id="ARBA00023180"/>
    </source>
</evidence>
<dbReference type="AlphaFoldDB" id="F6PXX9"/>
<sequence>VSGSPTCEVCTLIATALDQLLTSNSTEQEIIAAVEKVCSILPATYKTECDSLIDQYGVVIIQLLAQELDPSKICAELGLCVSYKSQVSDSTTCELCELVAGELDSLLTENSTESEIIAAVEKVCTILPSNLQTECKTLIDQYGKEIINLLAQQIKPAQLCATLKLCTSYAVSSSTTCEVCELVASELDKLLTDKSTETEIVDAVENICKVLPANLQTECKDLIDQYGTDLINLLAQEIKPSELCAAIKLCSSYKNTQIKVRSDVTCELCTAVMTQVDKLLSENATQTEIVAALDKVCMIIPGDLKQQCVGFINDNGPMIIQLLLEEIAPSAVCSSLKLCSNSNKVMFKSSELCDVCKAAIGFLDQEVGANSTKAEVEAALDNLCVKLPASLKETCDDLVKQYTPEILDMIENIADPDYICIHLKLCTAQNHMLGANPCTFGPSYWCKNQQTATECNAVSHCEKHVWE</sequence>
<dbReference type="PRINTS" id="PR01797">
    <property type="entry name" value="SAPOSIN"/>
</dbReference>
<feature type="domain" description="Saposin A-type" evidence="8">
    <location>
        <begin position="431"/>
        <end position="467"/>
    </location>
</feature>
<feature type="domain" description="Saposin B-type" evidence="7">
    <location>
        <begin position="262"/>
        <end position="343"/>
    </location>
</feature>
<evidence type="ECO:0008006" key="11">
    <source>
        <dbReference type="Google" id="ProtNLM"/>
    </source>
</evidence>
<accession>F6PXX9</accession>
<dbReference type="GO" id="GO:0006665">
    <property type="term" value="P:sphingolipid metabolic process"/>
    <property type="evidence" value="ECO:0007669"/>
    <property type="project" value="InterPro"/>
</dbReference>
<dbReference type="SUPFAM" id="SSF47862">
    <property type="entry name" value="Saposin"/>
    <property type="match status" value="5"/>
</dbReference>
<protein>
    <recommendedName>
        <fullName evidence="11">Prosaposin</fullName>
    </recommendedName>
</protein>
<keyword evidence="3" id="KW-0732">Signal</keyword>
<evidence type="ECO:0000259" key="8">
    <source>
        <dbReference type="PROSITE" id="PS51110"/>
    </source>
</evidence>
<feature type="domain" description="Saposin B-type" evidence="7">
    <location>
        <begin position="3"/>
        <end position="84"/>
    </location>
</feature>
<dbReference type="InterPro" id="IPR008373">
    <property type="entry name" value="Saposin"/>
</dbReference>
<reference evidence="9" key="4">
    <citation type="submission" date="2025-09" db="UniProtKB">
        <authorList>
            <consortium name="Ensembl"/>
        </authorList>
    </citation>
    <scope>IDENTIFICATION</scope>
</reference>
<evidence type="ECO:0000256" key="5">
    <source>
        <dbReference type="ARBA" id="ARBA00023157"/>
    </source>
</evidence>
<dbReference type="GeneTree" id="ENSGT00940000164890"/>
<evidence type="ECO:0000256" key="3">
    <source>
        <dbReference type="ARBA" id="ARBA00022729"/>
    </source>
</evidence>
<dbReference type="InterPro" id="IPR003119">
    <property type="entry name" value="SAP_A"/>
</dbReference>
<dbReference type="SMART" id="SM00162">
    <property type="entry name" value="SAPA"/>
    <property type="match status" value="1"/>
</dbReference>
<dbReference type="PANTHER" id="PTHR11480">
    <property type="entry name" value="SAPOSIN-RELATED"/>
    <property type="match status" value="1"/>
</dbReference>
<dbReference type="FunFam" id="1.10.225.10:FF:000002">
    <property type="entry name" value="prosaposin isoform X2"/>
    <property type="match status" value="5"/>
</dbReference>
<dbReference type="PROSITE" id="PS51110">
    <property type="entry name" value="SAP_A"/>
    <property type="match status" value="1"/>
</dbReference>
<dbReference type="InParanoid" id="F6PXX9"/>
<evidence type="ECO:0000259" key="7">
    <source>
        <dbReference type="PROSITE" id="PS50015"/>
    </source>
</evidence>
<dbReference type="PROSITE" id="PS50015">
    <property type="entry name" value="SAP_B"/>
    <property type="match status" value="5"/>
</dbReference>
<dbReference type="HOGENOM" id="CLU_033757_0_0_1"/>
<feature type="domain" description="Saposin B-type" evidence="7">
    <location>
        <begin position="173"/>
        <end position="254"/>
    </location>
</feature>
<dbReference type="Pfam" id="PF05184">
    <property type="entry name" value="SapB_1"/>
    <property type="match status" value="5"/>
</dbReference>
<reference evidence="10" key="1">
    <citation type="journal article" date="2002" name="Science">
        <title>The draft genome of Ciona intestinalis: insights into chordate and vertebrate origins.</title>
        <authorList>
            <person name="Dehal P."/>
            <person name="Satou Y."/>
            <person name="Campbell R.K."/>
            <person name="Chapman J."/>
            <person name="Degnan B."/>
            <person name="De Tomaso A."/>
            <person name="Davidson B."/>
            <person name="Di Gregorio A."/>
            <person name="Gelpke M."/>
            <person name="Goodstein D.M."/>
            <person name="Harafuji N."/>
            <person name="Hastings K.E."/>
            <person name="Ho I."/>
            <person name="Hotta K."/>
            <person name="Huang W."/>
            <person name="Kawashima T."/>
            <person name="Lemaire P."/>
            <person name="Martinez D."/>
            <person name="Meinertzhagen I.A."/>
            <person name="Necula S."/>
            <person name="Nonaka M."/>
            <person name="Putnam N."/>
            <person name="Rash S."/>
            <person name="Saiga H."/>
            <person name="Satake M."/>
            <person name="Terry A."/>
            <person name="Yamada L."/>
            <person name="Wang H.G."/>
            <person name="Awazu S."/>
            <person name="Azumi K."/>
            <person name="Boore J."/>
            <person name="Branno M."/>
            <person name="Chin-Bow S."/>
            <person name="DeSantis R."/>
            <person name="Doyle S."/>
            <person name="Francino P."/>
            <person name="Keys D.N."/>
            <person name="Haga S."/>
            <person name="Hayashi H."/>
            <person name="Hino K."/>
            <person name="Imai K.S."/>
            <person name="Inaba K."/>
            <person name="Kano S."/>
            <person name="Kobayashi K."/>
            <person name="Kobayashi M."/>
            <person name="Lee B.I."/>
            <person name="Makabe K.W."/>
            <person name="Manohar C."/>
            <person name="Matassi G."/>
            <person name="Medina M."/>
            <person name="Mochizuki Y."/>
            <person name="Mount S."/>
            <person name="Morishita T."/>
            <person name="Miura S."/>
            <person name="Nakayama A."/>
            <person name="Nishizaka S."/>
            <person name="Nomoto H."/>
            <person name="Ohta F."/>
            <person name="Oishi K."/>
            <person name="Rigoutsos I."/>
            <person name="Sano M."/>
            <person name="Sasaki A."/>
            <person name="Sasakura Y."/>
            <person name="Shoguchi E."/>
            <person name="Shin-i T."/>
            <person name="Spagnuolo A."/>
            <person name="Stainier D."/>
            <person name="Suzuki M.M."/>
            <person name="Tassy O."/>
            <person name="Takatori N."/>
            <person name="Tokuoka M."/>
            <person name="Yagi K."/>
            <person name="Yoshizaki F."/>
            <person name="Wada S."/>
            <person name="Zhang C."/>
            <person name="Hyatt P.D."/>
            <person name="Larimer F."/>
            <person name="Detter C."/>
            <person name="Doggett N."/>
            <person name="Glavina T."/>
            <person name="Hawkins T."/>
            <person name="Richardson P."/>
            <person name="Lucas S."/>
            <person name="Kohara Y."/>
            <person name="Levine M."/>
            <person name="Satoh N."/>
            <person name="Rokhsar D.S."/>
        </authorList>
    </citation>
    <scope>NUCLEOTIDE SEQUENCE [LARGE SCALE GENOMIC DNA]</scope>
</reference>
<name>F6PXX9_CIOIN</name>
<dbReference type="InterPro" id="IPR011001">
    <property type="entry name" value="Saposin-like"/>
</dbReference>
<dbReference type="Proteomes" id="UP000008144">
    <property type="component" value="Chromosome 12"/>
</dbReference>
<evidence type="ECO:0000256" key="2">
    <source>
        <dbReference type="ARBA" id="ARBA00022525"/>
    </source>
</evidence>
<comment type="subcellular location">
    <subcellularLocation>
        <location evidence="1">Secreted</location>
    </subcellularLocation>
</comment>
<reference evidence="9" key="2">
    <citation type="journal article" date="2008" name="Genome Biol.">
        <title>Improved genome assembly and evidence-based global gene model set for the chordate Ciona intestinalis: new insight into intron and operon populations.</title>
        <authorList>
            <person name="Satou Y."/>
            <person name="Mineta K."/>
            <person name="Ogasawara M."/>
            <person name="Sasakura Y."/>
            <person name="Shoguchi E."/>
            <person name="Ueno K."/>
            <person name="Yamada L."/>
            <person name="Matsumoto J."/>
            <person name="Wasserscheid J."/>
            <person name="Dewar K."/>
            <person name="Wiley G.B."/>
            <person name="Macmil S.L."/>
            <person name="Roe B.A."/>
            <person name="Zeller R.W."/>
            <person name="Hastings K.E."/>
            <person name="Lemaire P."/>
            <person name="Lindquist E."/>
            <person name="Endo T."/>
            <person name="Hotta K."/>
            <person name="Inaba K."/>
        </authorList>
    </citation>
    <scope>NUCLEOTIDE SEQUENCE [LARGE SCALE GENOMIC DNA]</scope>
    <source>
        <strain evidence="9">wild type</strain>
    </source>
</reference>
<dbReference type="Pfam" id="PF02199">
    <property type="entry name" value="SapA"/>
    <property type="match status" value="1"/>
</dbReference>
<evidence type="ECO:0000313" key="9">
    <source>
        <dbReference type="Ensembl" id="ENSCINP00000013045.3"/>
    </source>
</evidence>
<dbReference type="Gene3D" id="1.10.225.10">
    <property type="entry name" value="Saposin-like"/>
    <property type="match status" value="5"/>
</dbReference>
<dbReference type="EMBL" id="EAAA01001044">
    <property type="status" value="NOT_ANNOTATED_CDS"/>
    <property type="molecule type" value="Genomic_DNA"/>
</dbReference>
<dbReference type="FunCoup" id="F6PXX9">
    <property type="interactions" value="12"/>
</dbReference>
<dbReference type="OMA" id="DICVHAG"/>
<dbReference type="Pfam" id="PF03489">
    <property type="entry name" value="SapB_2"/>
    <property type="match status" value="5"/>
</dbReference>
<organism evidence="9 10">
    <name type="scientific">Ciona intestinalis</name>
    <name type="common">Transparent sea squirt</name>
    <name type="synonym">Ascidia intestinalis</name>
    <dbReference type="NCBI Taxonomy" id="7719"/>
    <lineage>
        <taxon>Eukaryota</taxon>
        <taxon>Metazoa</taxon>
        <taxon>Chordata</taxon>
        <taxon>Tunicata</taxon>
        <taxon>Ascidiacea</taxon>
        <taxon>Phlebobranchia</taxon>
        <taxon>Cionidae</taxon>
        <taxon>Ciona</taxon>
    </lineage>
</organism>
<keyword evidence="10" id="KW-1185">Reference proteome</keyword>
<dbReference type="GO" id="GO:0005615">
    <property type="term" value="C:extracellular space"/>
    <property type="evidence" value="ECO:0000318"/>
    <property type="project" value="GO_Central"/>
</dbReference>
<proteinExistence type="predicted"/>
<dbReference type="SMART" id="SM00741">
    <property type="entry name" value="SapB"/>
    <property type="match status" value="5"/>
</dbReference>
<evidence type="ECO:0000256" key="1">
    <source>
        <dbReference type="ARBA" id="ARBA00004613"/>
    </source>
</evidence>
<dbReference type="InterPro" id="IPR008139">
    <property type="entry name" value="SaposinB_dom"/>
</dbReference>